<name>A0A6J4JII4_9PSEU</name>
<feature type="compositionally biased region" description="Basic residues" evidence="1">
    <location>
        <begin position="1"/>
        <end position="11"/>
    </location>
</feature>
<organism evidence="2">
    <name type="scientific">uncultured Actinomycetospora sp</name>
    <dbReference type="NCBI Taxonomy" id="1135996"/>
    <lineage>
        <taxon>Bacteria</taxon>
        <taxon>Bacillati</taxon>
        <taxon>Actinomycetota</taxon>
        <taxon>Actinomycetes</taxon>
        <taxon>Pseudonocardiales</taxon>
        <taxon>Pseudonocardiaceae</taxon>
        <taxon>Actinomycetospora</taxon>
        <taxon>environmental samples</taxon>
    </lineage>
</organism>
<feature type="region of interest" description="Disordered" evidence="1">
    <location>
        <begin position="1"/>
        <end position="43"/>
    </location>
</feature>
<dbReference type="EMBL" id="CADCTH010000443">
    <property type="protein sequence ID" value="CAA9279091.1"/>
    <property type="molecule type" value="Genomic_DNA"/>
</dbReference>
<dbReference type="AlphaFoldDB" id="A0A6J4JII4"/>
<evidence type="ECO:0000313" key="2">
    <source>
        <dbReference type="EMBL" id="CAA9279091.1"/>
    </source>
</evidence>
<feature type="non-terminal residue" evidence="2">
    <location>
        <position position="1"/>
    </location>
</feature>
<accession>A0A6J4JII4</accession>
<evidence type="ECO:0000256" key="1">
    <source>
        <dbReference type="SAM" id="MobiDB-lite"/>
    </source>
</evidence>
<protein>
    <submittedName>
        <fullName evidence="2">Uncharacterized protein</fullName>
    </submittedName>
</protein>
<gene>
    <name evidence="2" type="ORF">AVDCRST_MAG54-3454</name>
</gene>
<reference evidence="2" key="1">
    <citation type="submission" date="2020-02" db="EMBL/GenBank/DDBJ databases">
        <authorList>
            <person name="Meier V. D."/>
        </authorList>
    </citation>
    <scope>NUCLEOTIDE SEQUENCE</scope>
    <source>
        <strain evidence="2">AVDCRST_MAG54</strain>
    </source>
</reference>
<feature type="non-terminal residue" evidence="2">
    <location>
        <position position="43"/>
    </location>
</feature>
<sequence>GARPARHRGVRRAGVAGRAHRRRRRRRRRAGRRRGGADPAVVA</sequence>
<proteinExistence type="predicted"/>
<feature type="compositionally biased region" description="Basic residues" evidence="1">
    <location>
        <begin position="18"/>
        <end position="34"/>
    </location>
</feature>